<evidence type="ECO:0000256" key="6">
    <source>
        <dbReference type="ARBA" id="ARBA00022723"/>
    </source>
</evidence>
<comment type="subcellular location">
    <subcellularLocation>
        <location evidence="1">Cytoplasm</location>
    </subcellularLocation>
</comment>
<dbReference type="GO" id="GO:0046872">
    <property type="term" value="F:metal ion binding"/>
    <property type="evidence" value="ECO:0007669"/>
    <property type="project" value="UniProtKB-KW"/>
</dbReference>
<gene>
    <name evidence="11" type="ORF">SAMN05660297_00768</name>
</gene>
<evidence type="ECO:0000256" key="3">
    <source>
        <dbReference type="ARBA" id="ARBA00019010"/>
    </source>
</evidence>
<keyword evidence="9" id="KW-0460">Magnesium</keyword>
<evidence type="ECO:0000256" key="2">
    <source>
        <dbReference type="ARBA" id="ARBA00007599"/>
    </source>
</evidence>
<sequence length="152" mass="17851">MKCITVFSEEETKALARKLGKMTKNGDVLCLIGDLGTGKTTFTKAFAEGLEVEDYVTSPTFTILQEYEGRLPLYHFDVYRIRDVNEMQDIPYDEYFYGDGVTIIEWAQLVEEILPRDYLKITIRYLDIEKRELCFKATNEYYQKQIEELLEI</sequence>
<dbReference type="InterPro" id="IPR027417">
    <property type="entry name" value="P-loop_NTPase"/>
</dbReference>
<dbReference type="GO" id="GO:0005524">
    <property type="term" value="F:ATP binding"/>
    <property type="evidence" value="ECO:0007669"/>
    <property type="project" value="UniProtKB-KW"/>
</dbReference>
<organism evidence="11 12">
    <name type="scientific">Natronincola peptidivorans</name>
    <dbReference type="NCBI Taxonomy" id="426128"/>
    <lineage>
        <taxon>Bacteria</taxon>
        <taxon>Bacillati</taxon>
        <taxon>Bacillota</taxon>
        <taxon>Clostridia</taxon>
        <taxon>Peptostreptococcales</taxon>
        <taxon>Natronincolaceae</taxon>
        <taxon>Natronincola</taxon>
    </lineage>
</organism>
<dbReference type="GO" id="GO:0005737">
    <property type="term" value="C:cytoplasm"/>
    <property type="evidence" value="ECO:0007669"/>
    <property type="project" value="UniProtKB-SubCell"/>
</dbReference>
<evidence type="ECO:0000256" key="8">
    <source>
        <dbReference type="ARBA" id="ARBA00022840"/>
    </source>
</evidence>
<dbReference type="RefSeq" id="WP_090439576.1">
    <property type="nucleotide sequence ID" value="NZ_FOHU01000002.1"/>
</dbReference>
<dbReference type="AlphaFoldDB" id="A0A1H9ZXF1"/>
<keyword evidence="6" id="KW-0479">Metal-binding</keyword>
<evidence type="ECO:0000256" key="7">
    <source>
        <dbReference type="ARBA" id="ARBA00022741"/>
    </source>
</evidence>
<dbReference type="Gene3D" id="3.40.50.300">
    <property type="entry name" value="P-loop containing nucleotide triphosphate hydrolases"/>
    <property type="match status" value="1"/>
</dbReference>
<dbReference type="GO" id="GO:0002949">
    <property type="term" value="P:tRNA threonylcarbamoyladenosine modification"/>
    <property type="evidence" value="ECO:0007669"/>
    <property type="project" value="InterPro"/>
</dbReference>
<dbReference type="PANTHER" id="PTHR33540:SF2">
    <property type="entry name" value="TRNA THREONYLCARBAMOYLADENOSINE BIOSYNTHESIS PROTEIN TSAE"/>
    <property type="match status" value="1"/>
</dbReference>
<keyword evidence="5" id="KW-0819">tRNA processing</keyword>
<keyword evidence="8" id="KW-0067">ATP-binding</keyword>
<evidence type="ECO:0000256" key="9">
    <source>
        <dbReference type="ARBA" id="ARBA00022842"/>
    </source>
</evidence>
<dbReference type="NCBIfam" id="TIGR00150">
    <property type="entry name" value="T6A_YjeE"/>
    <property type="match status" value="1"/>
</dbReference>
<dbReference type="STRING" id="426128.SAMN05660297_00768"/>
<accession>A0A1H9ZXF1</accession>
<dbReference type="EMBL" id="FOHU01000002">
    <property type="protein sequence ID" value="SES86452.1"/>
    <property type="molecule type" value="Genomic_DNA"/>
</dbReference>
<name>A0A1H9ZXF1_9FIRM</name>
<protein>
    <recommendedName>
        <fullName evidence="3">tRNA threonylcarbamoyladenosine biosynthesis protein TsaE</fullName>
    </recommendedName>
    <alternativeName>
        <fullName evidence="10">t(6)A37 threonylcarbamoyladenosine biosynthesis protein TsaE</fullName>
    </alternativeName>
</protein>
<dbReference type="InterPro" id="IPR003442">
    <property type="entry name" value="T6A_TsaE"/>
</dbReference>
<evidence type="ECO:0000313" key="12">
    <source>
        <dbReference type="Proteomes" id="UP000199568"/>
    </source>
</evidence>
<evidence type="ECO:0000256" key="1">
    <source>
        <dbReference type="ARBA" id="ARBA00004496"/>
    </source>
</evidence>
<dbReference type="OrthoDB" id="9815896at2"/>
<dbReference type="Pfam" id="PF02367">
    <property type="entry name" value="TsaE"/>
    <property type="match status" value="1"/>
</dbReference>
<keyword evidence="7" id="KW-0547">Nucleotide-binding</keyword>
<reference evidence="11 12" key="1">
    <citation type="submission" date="2016-10" db="EMBL/GenBank/DDBJ databases">
        <authorList>
            <person name="de Groot N.N."/>
        </authorList>
    </citation>
    <scope>NUCLEOTIDE SEQUENCE [LARGE SCALE GENOMIC DNA]</scope>
    <source>
        <strain evidence="11 12">DSM 18979</strain>
    </source>
</reference>
<evidence type="ECO:0000256" key="4">
    <source>
        <dbReference type="ARBA" id="ARBA00022490"/>
    </source>
</evidence>
<proteinExistence type="inferred from homology"/>
<dbReference type="SUPFAM" id="SSF52540">
    <property type="entry name" value="P-loop containing nucleoside triphosphate hydrolases"/>
    <property type="match status" value="1"/>
</dbReference>
<keyword evidence="4" id="KW-0963">Cytoplasm</keyword>
<keyword evidence="12" id="KW-1185">Reference proteome</keyword>
<evidence type="ECO:0000256" key="5">
    <source>
        <dbReference type="ARBA" id="ARBA00022694"/>
    </source>
</evidence>
<dbReference type="PANTHER" id="PTHR33540">
    <property type="entry name" value="TRNA THREONYLCARBAMOYLADENOSINE BIOSYNTHESIS PROTEIN TSAE"/>
    <property type="match status" value="1"/>
</dbReference>
<dbReference type="Proteomes" id="UP000199568">
    <property type="component" value="Unassembled WGS sequence"/>
</dbReference>
<evidence type="ECO:0000313" key="11">
    <source>
        <dbReference type="EMBL" id="SES86452.1"/>
    </source>
</evidence>
<evidence type="ECO:0000256" key="10">
    <source>
        <dbReference type="ARBA" id="ARBA00032441"/>
    </source>
</evidence>
<comment type="similarity">
    <text evidence="2">Belongs to the TsaE family.</text>
</comment>